<evidence type="ECO:0000313" key="3">
    <source>
        <dbReference type="Proteomes" id="UP001479436"/>
    </source>
</evidence>
<evidence type="ECO:0000256" key="1">
    <source>
        <dbReference type="SAM" id="SignalP"/>
    </source>
</evidence>
<feature type="non-terminal residue" evidence="2">
    <location>
        <position position="81"/>
    </location>
</feature>
<reference evidence="2 3" key="1">
    <citation type="submission" date="2023-04" db="EMBL/GenBank/DDBJ databases">
        <title>Genome of Basidiobolus ranarum AG-B5.</title>
        <authorList>
            <person name="Stajich J.E."/>
            <person name="Carter-House D."/>
            <person name="Gryganskyi A."/>
        </authorList>
    </citation>
    <scope>NUCLEOTIDE SEQUENCE [LARGE SCALE GENOMIC DNA]</scope>
    <source>
        <strain evidence="2 3">AG-B5</strain>
    </source>
</reference>
<feature type="chain" id="PRO_5045280305" evidence="1">
    <location>
        <begin position="24"/>
        <end position="81"/>
    </location>
</feature>
<accession>A0ABR2VJ81</accession>
<keyword evidence="1" id="KW-0732">Signal</keyword>
<name>A0ABR2VJ81_9FUNG</name>
<sequence>MVHFSFALFATTAAILPFALVNALPSSAARYSSSYVPSYVKHEEAALQKLYKSALKEGGLVNVFAGGDLPNGGAGLAKAFE</sequence>
<dbReference type="Proteomes" id="UP001479436">
    <property type="component" value="Unassembled WGS sequence"/>
</dbReference>
<organism evidence="2 3">
    <name type="scientific">Basidiobolus ranarum</name>
    <dbReference type="NCBI Taxonomy" id="34480"/>
    <lineage>
        <taxon>Eukaryota</taxon>
        <taxon>Fungi</taxon>
        <taxon>Fungi incertae sedis</taxon>
        <taxon>Zoopagomycota</taxon>
        <taxon>Entomophthoromycotina</taxon>
        <taxon>Basidiobolomycetes</taxon>
        <taxon>Basidiobolales</taxon>
        <taxon>Basidiobolaceae</taxon>
        <taxon>Basidiobolus</taxon>
    </lineage>
</organism>
<keyword evidence="3" id="KW-1185">Reference proteome</keyword>
<evidence type="ECO:0000313" key="2">
    <source>
        <dbReference type="EMBL" id="KAK9660285.1"/>
    </source>
</evidence>
<gene>
    <name evidence="2" type="ORF">K7432_018253</name>
</gene>
<proteinExistence type="predicted"/>
<comment type="caution">
    <text evidence="2">The sequence shown here is derived from an EMBL/GenBank/DDBJ whole genome shotgun (WGS) entry which is preliminary data.</text>
</comment>
<dbReference type="EMBL" id="JASJQH010012305">
    <property type="protein sequence ID" value="KAK9660285.1"/>
    <property type="molecule type" value="Genomic_DNA"/>
</dbReference>
<protein>
    <submittedName>
        <fullName evidence="2">Uncharacterized protein</fullName>
    </submittedName>
</protein>
<feature type="signal peptide" evidence="1">
    <location>
        <begin position="1"/>
        <end position="23"/>
    </location>
</feature>